<protein>
    <recommendedName>
        <fullName evidence="1">Fibronectin type-III domain-containing protein</fullName>
    </recommendedName>
</protein>
<dbReference type="Proteomes" id="UP000282084">
    <property type="component" value="Unassembled WGS sequence"/>
</dbReference>
<dbReference type="InterPro" id="IPR003961">
    <property type="entry name" value="FN3_dom"/>
</dbReference>
<feature type="domain" description="Fibronectin type-III" evidence="1">
    <location>
        <begin position="464"/>
        <end position="534"/>
    </location>
</feature>
<comment type="caution">
    <text evidence="2">The sequence shown here is derived from an EMBL/GenBank/DDBJ whole genome shotgun (WGS) entry which is preliminary data.</text>
</comment>
<proteinExistence type="predicted"/>
<dbReference type="AlphaFoldDB" id="A0A495VWV4"/>
<organism evidence="2 3">
    <name type="scientific">Saccharothrix australiensis</name>
    <dbReference type="NCBI Taxonomy" id="2072"/>
    <lineage>
        <taxon>Bacteria</taxon>
        <taxon>Bacillati</taxon>
        <taxon>Actinomycetota</taxon>
        <taxon>Actinomycetes</taxon>
        <taxon>Pseudonocardiales</taxon>
        <taxon>Pseudonocardiaceae</taxon>
        <taxon>Saccharothrix</taxon>
    </lineage>
</organism>
<gene>
    <name evidence="2" type="ORF">C8E97_1384</name>
</gene>
<evidence type="ECO:0000313" key="3">
    <source>
        <dbReference type="Proteomes" id="UP000282084"/>
    </source>
</evidence>
<accession>A0A495VWV4</accession>
<dbReference type="OrthoDB" id="5506232at2"/>
<dbReference type="InterPro" id="IPR013783">
    <property type="entry name" value="Ig-like_fold"/>
</dbReference>
<reference evidence="2 3" key="1">
    <citation type="submission" date="2018-10" db="EMBL/GenBank/DDBJ databases">
        <title>Sequencing the genomes of 1000 actinobacteria strains.</title>
        <authorList>
            <person name="Klenk H.-P."/>
        </authorList>
    </citation>
    <scope>NUCLEOTIDE SEQUENCE [LARGE SCALE GENOMIC DNA]</scope>
    <source>
        <strain evidence="2 3">DSM 43800</strain>
    </source>
</reference>
<feature type="domain" description="Fibronectin type-III" evidence="1">
    <location>
        <begin position="379"/>
        <end position="452"/>
    </location>
</feature>
<keyword evidence="3" id="KW-1185">Reference proteome</keyword>
<sequence length="848" mass="91531">MTGWEFDAARFVDEVLKPVQDGWRPDEDLFRVYLLPHDVADRATVEAALAEVGRQFTRQRYRAFRRAAEILRGQHEDAARTLLDPASRAAHRALVERRARELADALRERVRDAPGLPPAEVAAQARALKVPRSAVLAALRRNGGGERTPVDLPRPAEPGRWAEVLGVLARLRHDSLWDYLSGLGGLGTTGPRLAARREELRVSRSSDSAAETTLLRLVQGWLESGELADVLRHEVVGHLLDRAAYGYAETVAAARAAADRLRALGVGGDPDAVAYAAWCDRRFTTAAPEPDWQANYQRAVLDLRLRAALAVLDQQPALPDEWSRRRDGLARRLAELDAELDRCRELERTDVEAAVAGYHRVREELADERVDVALERCRPPAPPSATAVVRAGRVVVTWAPSAATAGRVAYRVSRDGTVLAADTAAGELVDPDPPNGTPLVYEVHALRDGNPSARAARTAPVTVLGEVLDLAVRGAADSVSGRWRLPDGADGAVVTRSGAPVGEARPTAFVDHDVRPGETYRYRVRARYRLPGGGTALSEGVVASASCQEVPVGVVDLVAEVDHDELVARWTPPPRGEVELLELRDGEDPPAPAVVSARQARRLGAPVAGDVLAGRGVLRGRTAEPGRRRVLVPVTVLGELAAIGTPFAVDPRQGPVTALRLERLGATVRVTWEWPPGATAARVVWRASTAPTGPTDPEASTMDITRVGYDNRGVSVTVPAGAHWFGVCTARTADGAPVFGPLTVRRETATRTARYSVRRVGLLSRHRALAVEDDVTPGVVVVAKSGIRPMDAGDGEVLLRVPGGESTAGRPFEVPRHLRRPVHLRAFSLDEHVVLVPLRPDHLIVRGA</sequence>
<evidence type="ECO:0000313" key="2">
    <source>
        <dbReference type="EMBL" id="RKT52845.1"/>
    </source>
</evidence>
<name>A0A495VWV4_9PSEU</name>
<evidence type="ECO:0000259" key="1">
    <source>
        <dbReference type="SMART" id="SM00060"/>
    </source>
</evidence>
<feature type="domain" description="Fibronectin type-III" evidence="1">
    <location>
        <begin position="653"/>
        <end position="737"/>
    </location>
</feature>
<dbReference type="Gene3D" id="2.60.40.10">
    <property type="entry name" value="Immunoglobulins"/>
    <property type="match status" value="1"/>
</dbReference>
<dbReference type="EMBL" id="RBXO01000001">
    <property type="protein sequence ID" value="RKT52845.1"/>
    <property type="molecule type" value="Genomic_DNA"/>
</dbReference>
<dbReference type="GO" id="GO:0005975">
    <property type="term" value="P:carbohydrate metabolic process"/>
    <property type="evidence" value="ECO:0007669"/>
    <property type="project" value="UniProtKB-ARBA"/>
</dbReference>
<dbReference type="RefSeq" id="WP_121002701.1">
    <property type="nucleotide sequence ID" value="NZ_RBXO01000001.1"/>
</dbReference>
<dbReference type="SMART" id="SM00060">
    <property type="entry name" value="FN3"/>
    <property type="match status" value="3"/>
</dbReference>